<evidence type="ECO:0000313" key="1">
    <source>
        <dbReference type="EMBL" id="GIJ69199.1"/>
    </source>
</evidence>
<organism evidence="1 2">
    <name type="scientific">Virgisporangium ochraceum</name>
    <dbReference type="NCBI Taxonomy" id="65505"/>
    <lineage>
        <taxon>Bacteria</taxon>
        <taxon>Bacillati</taxon>
        <taxon>Actinomycetota</taxon>
        <taxon>Actinomycetes</taxon>
        <taxon>Micromonosporales</taxon>
        <taxon>Micromonosporaceae</taxon>
        <taxon>Virgisporangium</taxon>
    </lineage>
</organism>
<proteinExistence type="predicted"/>
<reference evidence="1" key="1">
    <citation type="submission" date="2021-01" db="EMBL/GenBank/DDBJ databases">
        <title>Whole genome shotgun sequence of Virgisporangium ochraceum NBRC 16418.</title>
        <authorList>
            <person name="Komaki H."/>
            <person name="Tamura T."/>
        </authorList>
    </citation>
    <scope>NUCLEOTIDE SEQUENCE</scope>
    <source>
        <strain evidence="1">NBRC 16418</strain>
    </source>
</reference>
<dbReference type="AlphaFoldDB" id="A0A8J3ZRJ7"/>
<comment type="caution">
    <text evidence="1">The sequence shown here is derived from an EMBL/GenBank/DDBJ whole genome shotgun (WGS) entry which is preliminary data.</text>
</comment>
<gene>
    <name evidence="1" type="ORF">Voc01_041160</name>
</gene>
<sequence length="75" mass="8295">MLGIAREYGAHLVAYWFPPDRDGAAARNAARPPETRVPDVGFYATLKRLMGPHPAERFDTVYVVRFDGAGGFTVE</sequence>
<accession>A0A8J3ZRJ7</accession>
<name>A0A8J3ZRJ7_9ACTN</name>
<keyword evidence="2" id="KW-1185">Reference proteome</keyword>
<dbReference type="Gene3D" id="3.40.50.300">
    <property type="entry name" value="P-loop containing nucleotide triphosphate hydrolases"/>
    <property type="match status" value="1"/>
</dbReference>
<evidence type="ECO:0000313" key="2">
    <source>
        <dbReference type="Proteomes" id="UP000635606"/>
    </source>
</evidence>
<dbReference type="Proteomes" id="UP000635606">
    <property type="component" value="Unassembled WGS sequence"/>
</dbReference>
<dbReference type="InterPro" id="IPR027417">
    <property type="entry name" value="P-loop_NTPase"/>
</dbReference>
<dbReference type="EMBL" id="BOPH01000057">
    <property type="protein sequence ID" value="GIJ69199.1"/>
    <property type="molecule type" value="Genomic_DNA"/>
</dbReference>
<protein>
    <submittedName>
        <fullName evidence="1">Uncharacterized protein</fullName>
    </submittedName>
</protein>